<accession>A0A085LL26</accession>
<sequence length="38" mass="4121">MPSFNIRQDETKSGIVEGKEGQRIKGTAAKRTAAKQMG</sequence>
<dbReference type="AlphaFoldDB" id="A0A085LL26"/>
<name>A0A085LL26_9BILA</name>
<keyword evidence="3" id="KW-1185">Reference proteome</keyword>
<organism evidence="2 3">
    <name type="scientific">Trichuris suis</name>
    <name type="common">pig whipworm</name>
    <dbReference type="NCBI Taxonomy" id="68888"/>
    <lineage>
        <taxon>Eukaryota</taxon>
        <taxon>Metazoa</taxon>
        <taxon>Ecdysozoa</taxon>
        <taxon>Nematoda</taxon>
        <taxon>Enoplea</taxon>
        <taxon>Dorylaimia</taxon>
        <taxon>Trichinellida</taxon>
        <taxon>Trichuridae</taxon>
        <taxon>Trichuris</taxon>
    </lineage>
</organism>
<gene>
    <name evidence="2" type="ORF">M513_13455</name>
</gene>
<evidence type="ECO:0000256" key="1">
    <source>
        <dbReference type="SAM" id="MobiDB-lite"/>
    </source>
</evidence>
<dbReference type="Proteomes" id="UP000030764">
    <property type="component" value="Unassembled WGS sequence"/>
</dbReference>
<proteinExistence type="predicted"/>
<dbReference type="EMBL" id="KL363442">
    <property type="protein sequence ID" value="KFD45672.1"/>
    <property type="molecule type" value="Genomic_DNA"/>
</dbReference>
<feature type="region of interest" description="Disordered" evidence="1">
    <location>
        <begin position="1"/>
        <end position="38"/>
    </location>
</feature>
<evidence type="ECO:0000313" key="3">
    <source>
        <dbReference type="Proteomes" id="UP000030764"/>
    </source>
</evidence>
<reference evidence="2 3" key="1">
    <citation type="journal article" date="2014" name="Nat. Genet.">
        <title>Genome and transcriptome of the porcine whipworm Trichuris suis.</title>
        <authorList>
            <person name="Jex A.R."/>
            <person name="Nejsum P."/>
            <person name="Schwarz E.M."/>
            <person name="Hu L."/>
            <person name="Young N.D."/>
            <person name="Hall R.S."/>
            <person name="Korhonen P.K."/>
            <person name="Liao S."/>
            <person name="Thamsborg S."/>
            <person name="Xia J."/>
            <person name="Xu P."/>
            <person name="Wang S."/>
            <person name="Scheerlinck J.P."/>
            <person name="Hofmann A."/>
            <person name="Sternberg P.W."/>
            <person name="Wang J."/>
            <person name="Gasser R.B."/>
        </authorList>
    </citation>
    <scope>NUCLEOTIDE SEQUENCE [LARGE SCALE GENOMIC DNA]</scope>
    <source>
        <strain evidence="2">DCEP-RM93M</strain>
    </source>
</reference>
<feature type="compositionally biased region" description="Basic and acidic residues" evidence="1">
    <location>
        <begin position="7"/>
        <end position="23"/>
    </location>
</feature>
<protein>
    <submittedName>
        <fullName evidence="2">Uncharacterized protein</fullName>
    </submittedName>
</protein>
<evidence type="ECO:0000313" key="2">
    <source>
        <dbReference type="EMBL" id="KFD45672.1"/>
    </source>
</evidence>